<proteinExistence type="predicted"/>
<dbReference type="EMBL" id="JAAIUW010000005">
    <property type="protein sequence ID" value="KAF7831830.1"/>
    <property type="molecule type" value="Genomic_DNA"/>
</dbReference>
<gene>
    <name evidence="1" type="ORF">G2W53_014163</name>
</gene>
<dbReference type="Proteomes" id="UP000634136">
    <property type="component" value="Unassembled WGS sequence"/>
</dbReference>
<name>A0A834WT12_9FABA</name>
<evidence type="ECO:0000313" key="1">
    <source>
        <dbReference type="EMBL" id="KAF7831830.1"/>
    </source>
</evidence>
<reference evidence="1" key="1">
    <citation type="submission" date="2020-09" db="EMBL/GenBank/DDBJ databases">
        <title>Genome-Enabled Discovery of Anthraquinone Biosynthesis in Senna tora.</title>
        <authorList>
            <person name="Kang S.-H."/>
            <person name="Pandey R.P."/>
            <person name="Lee C.-M."/>
            <person name="Sim J.-S."/>
            <person name="Jeong J.-T."/>
            <person name="Choi B.-S."/>
            <person name="Jung M."/>
            <person name="Ginzburg D."/>
            <person name="Zhao K."/>
            <person name="Won S.Y."/>
            <person name="Oh T.-J."/>
            <person name="Yu Y."/>
            <person name="Kim N.-H."/>
            <person name="Lee O.R."/>
            <person name="Lee T.-H."/>
            <person name="Bashyal P."/>
            <person name="Kim T.-S."/>
            <person name="Lee W.-H."/>
            <person name="Kawkins C."/>
            <person name="Kim C.-K."/>
            <person name="Kim J.S."/>
            <person name="Ahn B.O."/>
            <person name="Rhee S.Y."/>
            <person name="Sohng J.K."/>
        </authorList>
    </citation>
    <scope>NUCLEOTIDE SEQUENCE</scope>
    <source>
        <tissue evidence="1">Leaf</tissue>
    </source>
</reference>
<keyword evidence="2" id="KW-1185">Reference proteome</keyword>
<accession>A0A834WT12</accession>
<comment type="caution">
    <text evidence="1">The sequence shown here is derived from an EMBL/GenBank/DDBJ whole genome shotgun (WGS) entry which is preliminary data.</text>
</comment>
<dbReference type="AlphaFoldDB" id="A0A834WT12"/>
<evidence type="ECO:0000313" key="2">
    <source>
        <dbReference type="Proteomes" id="UP000634136"/>
    </source>
</evidence>
<protein>
    <submittedName>
        <fullName evidence="1">Uncharacterized protein</fullName>
    </submittedName>
</protein>
<sequence>MPLGTPKALIKRHSKVPTCKALGHPYSLHKEGLSQEVPVLNTTRRSRKLWE</sequence>
<organism evidence="1 2">
    <name type="scientific">Senna tora</name>
    <dbReference type="NCBI Taxonomy" id="362788"/>
    <lineage>
        <taxon>Eukaryota</taxon>
        <taxon>Viridiplantae</taxon>
        <taxon>Streptophyta</taxon>
        <taxon>Embryophyta</taxon>
        <taxon>Tracheophyta</taxon>
        <taxon>Spermatophyta</taxon>
        <taxon>Magnoliopsida</taxon>
        <taxon>eudicotyledons</taxon>
        <taxon>Gunneridae</taxon>
        <taxon>Pentapetalae</taxon>
        <taxon>rosids</taxon>
        <taxon>fabids</taxon>
        <taxon>Fabales</taxon>
        <taxon>Fabaceae</taxon>
        <taxon>Caesalpinioideae</taxon>
        <taxon>Cassia clade</taxon>
        <taxon>Senna</taxon>
    </lineage>
</organism>